<dbReference type="InParanoid" id="A0A1V9XS90"/>
<name>A0A1V9XS90_9ACAR</name>
<proteinExistence type="predicted"/>
<evidence type="ECO:0000313" key="1">
    <source>
        <dbReference type="EMBL" id="OQR76349.1"/>
    </source>
</evidence>
<dbReference type="EMBL" id="MNPL01004920">
    <property type="protein sequence ID" value="OQR76349.1"/>
    <property type="molecule type" value="Genomic_DNA"/>
</dbReference>
<gene>
    <name evidence="1" type="ORF">BIW11_03093</name>
</gene>
<accession>A0A1V9XS90</accession>
<dbReference type="Proteomes" id="UP000192247">
    <property type="component" value="Unassembled WGS sequence"/>
</dbReference>
<keyword evidence="2" id="KW-1185">Reference proteome</keyword>
<organism evidence="1 2">
    <name type="scientific">Tropilaelaps mercedesae</name>
    <dbReference type="NCBI Taxonomy" id="418985"/>
    <lineage>
        <taxon>Eukaryota</taxon>
        <taxon>Metazoa</taxon>
        <taxon>Ecdysozoa</taxon>
        <taxon>Arthropoda</taxon>
        <taxon>Chelicerata</taxon>
        <taxon>Arachnida</taxon>
        <taxon>Acari</taxon>
        <taxon>Parasitiformes</taxon>
        <taxon>Mesostigmata</taxon>
        <taxon>Gamasina</taxon>
        <taxon>Dermanyssoidea</taxon>
        <taxon>Laelapidae</taxon>
        <taxon>Tropilaelaps</taxon>
    </lineage>
</organism>
<evidence type="ECO:0000313" key="2">
    <source>
        <dbReference type="Proteomes" id="UP000192247"/>
    </source>
</evidence>
<protein>
    <submittedName>
        <fullName evidence="1">Uncharacterized protein</fullName>
    </submittedName>
</protein>
<dbReference type="AlphaFoldDB" id="A0A1V9XS90"/>
<sequence length="167" mass="18560">MTAQRSTNTTATPTQCLHHCLGHSRRQTAERLAIDSPALRATQLGLAHKINLDQESRSKDSICWTPAIIYRPQSDETINSRLLVVLSTKRRGAESRENPSQILCRKNNLFEKGLVGTARMVSAGSSRDGRYSLLVRSKLSTYLSNERHPGVIGVDRSSLVYNNASIR</sequence>
<reference evidence="1 2" key="1">
    <citation type="journal article" date="2017" name="Gigascience">
        <title>Draft genome of the honey bee ectoparasitic mite, Tropilaelaps mercedesae, is shaped by the parasitic life history.</title>
        <authorList>
            <person name="Dong X."/>
            <person name="Armstrong S.D."/>
            <person name="Xia D."/>
            <person name="Makepeace B.L."/>
            <person name="Darby A.C."/>
            <person name="Kadowaki T."/>
        </authorList>
    </citation>
    <scope>NUCLEOTIDE SEQUENCE [LARGE SCALE GENOMIC DNA]</scope>
    <source>
        <strain evidence="1">Wuxi-XJTLU</strain>
    </source>
</reference>
<comment type="caution">
    <text evidence="1">The sequence shown here is derived from an EMBL/GenBank/DDBJ whole genome shotgun (WGS) entry which is preliminary data.</text>
</comment>